<dbReference type="eggNOG" id="ENOG502S0KV">
    <property type="taxonomic scope" value="Eukaryota"/>
</dbReference>
<keyword evidence="3" id="KW-1185">Reference proteome</keyword>
<evidence type="ECO:0000313" key="2">
    <source>
        <dbReference type="EnsemblPlants" id="OPUNC02G31290.1"/>
    </source>
</evidence>
<dbReference type="OMA" id="TRKYPRV"/>
<evidence type="ECO:0000313" key="3">
    <source>
        <dbReference type="Proteomes" id="UP000026962"/>
    </source>
</evidence>
<dbReference type="EnsemblPlants" id="OPUNC02G31290.1">
    <property type="protein sequence ID" value="OPUNC02G31290.1"/>
    <property type="gene ID" value="OPUNC02G31290"/>
</dbReference>
<dbReference type="PANTHER" id="PTHR33558:SF1">
    <property type="entry name" value="GLUTAREDOXIN-LIKE PROTEIN C5ORF63 HOMOLOG"/>
    <property type="match status" value="1"/>
</dbReference>
<dbReference type="PANTHER" id="PTHR33558">
    <property type="entry name" value="GLUTAREDOXIN-LIKE PROTEIN C5ORF63 HOMOLOG"/>
    <property type="match status" value="1"/>
</dbReference>
<accession>A0A0E0K5N7</accession>
<evidence type="ECO:0000256" key="1">
    <source>
        <dbReference type="RuleBase" id="RU363082"/>
    </source>
</evidence>
<reference evidence="2" key="1">
    <citation type="submission" date="2015-04" db="UniProtKB">
        <authorList>
            <consortium name="EnsemblPlants"/>
        </authorList>
    </citation>
    <scope>IDENTIFICATION</scope>
</reference>
<dbReference type="InterPro" id="IPR052565">
    <property type="entry name" value="Glutaredoxin-like_YDR286C"/>
</dbReference>
<comment type="similarity">
    <text evidence="1">Belongs to the glutaredoxin family.</text>
</comment>
<dbReference type="Proteomes" id="UP000026962">
    <property type="component" value="Chromosome 2"/>
</dbReference>
<dbReference type="InterPro" id="IPR008554">
    <property type="entry name" value="Glutaredoxin-like"/>
</dbReference>
<dbReference type="HOGENOM" id="CLU_113892_0_0_1"/>
<reference evidence="2" key="2">
    <citation type="submission" date="2018-05" db="EMBL/GenBank/DDBJ databases">
        <title>OpunRS2 (Oryza punctata Reference Sequence Version 2).</title>
        <authorList>
            <person name="Zhang J."/>
            <person name="Kudrna D."/>
            <person name="Lee S."/>
            <person name="Talag J."/>
            <person name="Welchert J."/>
            <person name="Wing R.A."/>
        </authorList>
    </citation>
    <scope>NUCLEOTIDE SEQUENCE [LARGE SCALE GENOMIC DNA]</scope>
</reference>
<dbReference type="Gene3D" id="3.40.30.10">
    <property type="entry name" value="Glutaredoxin"/>
    <property type="match status" value="1"/>
</dbReference>
<dbReference type="Gramene" id="OPUNC02G31290.1">
    <property type="protein sequence ID" value="OPUNC02G31290.1"/>
    <property type="gene ID" value="OPUNC02G31290"/>
</dbReference>
<dbReference type="Pfam" id="PF05768">
    <property type="entry name" value="Glrx-like"/>
    <property type="match status" value="1"/>
</dbReference>
<dbReference type="AlphaFoldDB" id="A0A0E0K5N7"/>
<sequence length="153" mass="16465">MAAAAVAAITVLPRAAGVLRLSPRGRAASRLLCAAAGDGEACPAQRRLVLYTKPGCCLCDGLKEKLHAAFLLAGTPYSLASLELQARILNLFMALSLAFSFSEGSLLRCWMYQYEIPVLAKVLPDGSEEKLPRLSPRLSVELVQKKVFAAFDQ</sequence>
<keyword evidence="1" id="KW-0813">Transport</keyword>
<dbReference type="STRING" id="4537.A0A0E0K5N7"/>
<protein>
    <recommendedName>
        <fullName evidence="1">Glutaredoxin-like protein</fullName>
    </recommendedName>
</protein>
<keyword evidence="1" id="KW-0249">Electron transport</keyword>
<proteinExistence type="inferred from homology"/>
<name>A0A0E0K5N7_ORYPU</name>
<organism evidence="2">
    <name type="scientific">Oryza punctata</name>
    <name type="common">Red rice</name>
    <dbReference type="NCBI Taxonomy" id="4537"/>
    <lineage>
        <taxon>Eukaryota</taxon>
        <taxon>Viridiplantae</taxon>
        <taxon>Streptophyta</taxon>
        <taxon>Embryophyta</taxon>
        <taxon>Tracheophyta</taxon>
        <taxon>Spermatophyta</taxon>
        <taxon>Magnoliopsida</taxon>
        <taxon>Liliopsida</taxon>
        <taxon>Poales</taxon>
        <taxon>Poaceae</taxon>
        <taxon>BOP clade</taxon>
        <taxon>Oryzoideae</taxon>
        <taxon>Oryzeae</taxon>
        <taxon>Oryzinae</taxon>
        <taxon>Oryza</taxon>
    </lineage>
</organism>